<evidence type="ECO:0008006" key="4">
    <source>
        <dbReference type="Google" id="ProtNLM"/>
    </source>
</evidence>
<keyword evidence="3" id="KW-1185">Reference proteome</keyword>
<evidence type="ECO:0000256" key="1">
    <source>
        <dbReference type="SAM" id="SignalP"/>
    </source>
</evidence>
<dbReference type="EMBL" id="JAHCVK010000003">
    <property type="protein sequence ID" value="MBT0653421.1"/>
    <property type="molecule type" value="Genomic_DNA"/>
</dbReference>
<dbReference type="PROSITE" id="PS51257">
    <property type="entry name" value="PROKAR_LIPOPROTEIN"/>
    <property type="match status" value="1"/>
</dbReference>
<gene>
    <name evidence="2" type="ORF">KI810_10170</name>
</gene>
<keyword evidence="1" id="KW-0732">Signal</keyword>
<comment type="caution">
    <text evidence="2">The sequence shown here is derived from an EMBL/GenBank/DDBJ whole genome shotgun (WGS) entry which is preliminary data.</text>
</comment>
<accession>A0ABS5SDH4</accession>
<feature type="signal peptide" evidence="1">
    <location>
        <begin position="1"/>
        <end position="18"/>
    </location>
</feature>
<feature type="chain" id="PRO_5045523580" description="YXWGXW repeat-containing protein" evidence="1">
    <location>
        <begin position="19"/>
        <end position="106"/>
    </location>
</feature>
<protein>
    <recommendedName>
        <fullName evidence="4">YXWGXW repeat-containing protein</fullName>
    </recommendedName>
</protein>
<organism evidence="2 3">
    <name type="scientific">Geomobilimonas luticola</name>
    <dbReference type="NCBI Taxonomy" id="1114878"/>
    <lineage>
        <taxon>Bacteria</taxon>
        <taxon>Pseudomonadati</taxon>
        <taxon>Thermodesulfobacteriota</taxon>
        <taxon>Desulfuromonadia</taxon>
        <taxon>Geobacterales</taxon>
        <taxon>Geobacteraceae</taxon>
        <taxon>Geomobilimonas</taxon>
    </lineage>
</organism>
<name>A0ABS5SDH4_9BACT</name>
<reference evidence="2 3" key="1">
    <citation type="submission" date="2021-05" db="EMBL/GenBank/DDBJ databases">
        <title>The draft genome of Geobacter luticola JCM 17780.</title>
        <authorList>
            <person name="Xu Z."/>
            <person name="Masuda Y."/>
            <person name="Itoh H."/>
            <person name="Senoo K."/>
        </authorList>
    </citation>
    <scope>NUCLEOTIDE SEQUENCE [LARGE SCALE GENOMIC DNA]</scope>
    <source>
        <strain evidence="2 3">JCM 17780</strain>
    </source>
</reference>
<evidence type="ECO:0000313" key="2">
    <source>
        <dbReference type="EMBL" id="MBT0653421.1"/>
    </source>
</evidence>
<proteinExistence type="predicted"/>
<sequence length="106" mass="12282">MKRFMVIGALLLATGCAAVVTPHGTYLEPLPFAVTIGPPVVAVEPSPYVNLLRPLPEVYVYPDRPVYSYGGLYYHYWNGGWYYGRERRGPWYNLPRNYYPRGMHRR</sequence>
<dbReference type="Proteomes" id="UP000756860">
    <property type="component" value="Unassembled WGS sequence"/>
</dbReference>
<evidence type="ECO:0000313" key="3">
    <source>
        <dbReference type="Proteomes" id="UP000756860"/>
    </source>
</evidence>
<dbReference type="RefSeq" id="WP_214175418.1">
    <property type="nucleotide sequence ID" value="NZ_JAHCVK010000003.1"/>
</dbReference>